<evidence type="ECO:0008006" key="4">
    <source>
        <dbReference type="Google" id="ProtNLM"/>
    </source>
</evidence>
<dbReference type="RefSeq" id="WP_005741983.1">
    <property type="nucleotide sequence ID" value="NZ_CP031226.1"/>
</dbReference>
<proteinExistence type="predicted"/>
<evidence type="ECO:0000313" key="3">
    <source>
        <dbReference type="Proteomes" id="UP000006426"/>
    </source>
</evidence>
<dbReference type="Proteomes" id="UP000006426">
    <property type="component" value="Plasmid pmppla107"/>
</dbReference>
<dbReference type="GeneID" id="39474639"/>
<dbReference type="AlphaFoldDB" id="A0AAD0V995"/>
<accession>A0AAD0V995</accession>
<evidence type="ECO:0000256" key="1">
    <source>
        <dbReference type="SAM" id="SignalP"/>
    </source>
</evidence>
<organism evidence="2 3">
    <name type="scientific">Pseudomonas amygdali pv. lachrymans str. M301315</name>
    <dbReference type="NCBI Taxonomy" id="629260"/>
    <lineage>
        <taxon>Bacteria</taxon>
        <taxon>Pseudomonadati</taxon>
        <taxon>Pseudomonadota</taxon>
        <taxon>Gammaproteobacteria</taxon>
        <taxon>Pseudomonadales</taxon>
        <taxon>Pseudomonadaceae</taxon>
        <taxon>Pseudomonas</taxon>
        <taxon>Pseudomonas amygdali</taxon>
    </lineage>
</organism>
<gene>
    <name evidence="2" type="ORF">PLA107_031510</name>
</gene>
<protein>
    <recommendedName>
        <fullName evidence="4">Ig-like domain-containing protein</fullName>
    </recommendedName>
</protein>
<keyword evidence="2" id="KW-0614">Plasmid</keyword>
<reference evidence="2 3" key="1">
    <citation type="journal article" date="2011" name="PLoS Pathog.">
        <title>Dynamic evolution of pathogenicity revealed by sequencing and comparative genomics of 19 Pseudomonas syringae isolates.</title>
        <authorList>
            <person name="Baltrus D.A."/>
            <person name="Nishimura M.T."/>
            <person name="Romanchuk A."/>
            <person name="Chang J.H."/>
            <person name="Mukhtar M.S."/>
            <person name="Cherkis K."/>
            <person name="Roach J."/>
            <person name="Grant S.R."/>
            <person name="Jones C.D."/>
            <person name="Dangl J.L."/>
        </authorList>
    </citation>
    <scope>NUCLEOTIDE SEQUENCE [LARGE SCALE GENOMIC DNA]</scope>
    <source>
        <strain evidence="2 3">M301315</strain>
    </source>
</reference>
<feature type="signal peptide" evidence="1">
    <location>
        <begin position="1"/>
        <end position="21"/>
    </location>
</feature>
<feature type="chain" id="PRO_5042055498" description="Ig-like domain-containing protein" evidence="1">
    <location>
        <begin position="22"/>
        <end position="201"/>
    </location>
</feature>
<evidence type="ECO:0000313" key="2">
    <source>
        <dbReference type="EMBL" id="AXH59752.1"/>
    </source>
</evidence>
<geneLocation type="plasmid" evidence="3">
    <name>pmppla107</name>
</geneLocation>
<dbReference type="EMBL" id="CP031226">
    <property type="protein sequence ID" value="AXH59752.1"/>
    <property type="molecule type" value="Genomic_DNA"/>
</dbReference>
<sequence length="201" mass="21826">MKLMRLAFSIALSCLPVLSHASNVIRMSAPISESPVSDSWVATSPSTGDWVTTSSSGCVDSPDRGALNASVKVQYQSCNAVTKTRTVQQREYNARRNEYRDVGDLATETQTSSTLNEPRYLDCRYSTSSPATIWSITGAGNTLPQYVRYNGANLKGALSQYQLVSDGQTYLRGAVHSAKGGSSDAYTYYYVCKVLTNGQES</sequence>
<keyword evidence="1" id="KW-0732">Signal</keyword>
<name>A0AAD0V995_PSEAV</name>